<sequence>MLPSNSQLKFCSFAFFWFCFSHTSVACVFQHNAMREIQFKLKKRTKKKKTHLCGALRSLSHHPSIRELRRWQWRLLNQQVSFLFDLAAGSLALEKIGGTHVSATVYGRKHAGNHEA</sequence>
<evidence type="ECO:0008006" key="4">
    <source>
        <dbReference type="Google" id="ProtNLM"/>
    </source>
</evidence>
<dbReference type="Proteomes" id="UP001203297">
    <property type="component" value="Unassembled WGS sequence"/>
</dbReference>
<reference evidence="2" key="1">
    <citation type="journal article" date="2022" name="New Phytol.">
        <title>Evolutionary transition to the ectomycorrhizal habit in the genomes of a hyperdiverse lineage of mushroom-forming fungi.</title>
        <authorList>
            <person name="Looney B."/>
            <person name="Miyauchi S."/>
            <person name="Morin E."/>
            <person name="Drula E."/>
            <person name="Courty P.E."/>
            <person name="Kohler A."/>
            <person name="Kuo A."/>
            <person name="LaButti K."/>
            <person name="Pangilinan J."/>
            <person name="Lipzen A."/>
            <person name="Riley R."/>
            <person name="Andreopoulos W."/>
            <person name="He G."/>
            <person name="Johnson J."/>
            <person name="Nolan M."/>
            <person name="Tritt A."/>
            <person name="Barry K.W."/>
            <person name="Grigoriev I.V."/>
            <person name="Nagy L.G."/>
            <person name="Hibbett D."/>
            <person name="Henrissat B."/>
            <person name="Matheny P.B."/>
            <person name="Labbe J."/>
            <person name="Martin F.M."/>
        </authorList>
    </citation>
    <scope>NUCLEOTIDE SEQUENCE</scope>
    <source>
        <strain evidence="2">BPL690</strain>
    </source>
</reference>
<gene>
    <name evidence="2" type="ORF">B0F90DRAFT_353341</name>
</gene>
<accession>A0AAD4M4P3</accession>
<comment type="caution">
    <text evidence="2">The sequence shown here is derived from an EMBL/GenBank/DDBJ whole genome shotgun (WGS) entry which is preliminary data.</text>
</comment>
<evidence type="ECO:0000256" key="1">
    <source>
        <dbReference type="SAM" id="SignalP"/>
    </source>
</evidence>
<dbReference type="EMBL" id="WTXG01000015">
    <property type="protein sequence ID" value="KAI0301164.1"/>
    <property type="molecule type" value="Genomic_DNA"/>
</dbReference>
<keyword evidence="1" id="KW-0732">Signal</keyword>
<feature type="signal peptide" evidence="1">
    <location>
        <begin position="1"/>
        <end position="26"/>
    </location>
</feature>
<organism evidence="2 3">
    <name type="scientific">Multifurca ochricompacta</name>
    <dbReference type="NCBI Taxonomy" id="376703"/>
    <lineage>
        <taxon>Eukaryota</taxon>
        <taxon>Fungi</taxon>
        <taxon>Dikarya</taxon>
        <taxon>Basidiomycota</taxon>
        <taxon>Agaricomycotina</taxon>
        <taxon>Agaricomycetes</taxon>
        <taxon>Russulales</taxon>
        <taxon>Russulaceae</taxon>
        <taxon>Multifurca</taxon>
    </lineage>
</organism>
<dbReference type="AlphaFoldDB" id="A0AAD4M4P3"/>
<name>A0AAD4M4P3_9AGAM</name>
<evidence type="ECO:0000313" key="3">
    <source>
        <dbReference type="Proteomes" id="UP001203297"/>
    </source>
</evidence>
<keyword evidence="3" id="KW-1185">Reference proteome</keyword>
<proteinExistence type="predicted"/>
<evidence type="ECO:0000313" key="2">
    <source>
        <dbReference type="EMBL" id="KAI0301164.1"/>
    </source>
</evidence>
<feature type="chain" id="PRO_5042229566" description="Secreted protein" evidence="1">
    <location>
        <begin position="27"/>
        <end position="116"/>
    </location>
</feature>
<protein>
    <recommendedName>
        <fullName evidence="4">Secreted protein</fullName>
    </recommendedName>
</protein>